<evidence type="ECO:0000313" key="2">
    <source>
        <dbReference type="EMBL" id="TDQ50705.1"/>
    </source>
</evidence>
<proteinExistence type="predicted"/>
<keyword evidence="3" id="KW-1185">Reference proteome</keyword>
<dbReference type="PANTHER" id="PTHR13887">
    <property type="entry name" value="GLUTATHIONE S-TRANSFERASE KAPPA"/>
    <property type="match status" value="1"/>
</dbReference>
<dbReference type="InterPro" id="IPR001853">
    <property type="entry name" value="DSBA-like_thioredoxin_dom"/>
</dbReference>
<dbReference type="InterPro" id="IPR036249">
    <property type="entry name" value="Thioredoxin-like_sf"/>
</dbReference>
<comment type="caution">
    <text evidence="2">The sequence shown here is derived from an EMBL/GenBank/DDBJ whole genome shotgun (WGS) entry which is preliminary data.</text>
</comment>
<reference evidence="2 3" key="1">
    <citation type="submission" date="2019-03" db="EMBL/GenBank/DDBJ databases">
        <title>Genomic Encyclopedia of Type Strains, Phase IV (KMG-IV): sequencing the most valuable type-strain genomes for metagenomic binning, comparative biology and taxonomic classification.</title>
        <authorList>
            <person name="Goeker M."/>
        </authorList>
    </citation>
    <scope>NUCLEOTIDE SEQUENCE [LARGE SCALE GENOMIC DNA]</scope>
    <source>
        <strain evidence="2 3">DSM 46770</strain>
    </source>
</reference>
<evidence type="ECO:0000313" key="3">
    <source>
        <dbReference type="Proteomes" id="UP000295281"/>
    </source>
</evidence>
<sequence>MQVEIYSDVACPWCYIGKRQLDDALTRFDRPVQVLYRPFQLDPDAPHTPVPLNEHLAARFGADVTAIQERVTATAARAGLTLDLDAAQAVNTLTAHRLLHLALTGHGPAAQARAKEELMAAYFTHGADVTDPRVLGDAADAAGMDRARTLALLDAGQGADEVAHQIDAARRMGVRSVPTFVFEGRHAVQGAQGTDALLSVMRQVAAANPHTDGTDAEPARADT</sequence>
<dbReference type="Proteomes" id="UP000295281">
    <property type="component" value="Unassembled WGS sequence"/>
</dbReference>
<dbReference type="CDD" id="cd03024">
    <property type="entry name" value="DsbA_FrnE"/>
    <property type="match status" value="1"/>
</dbReference>
<dbReference type="GO" id="GO:0016853">
    <property type="term" value="F:isomerase activity"/>
    <property type="evidence" value="ECO:0007669"/>
    <property type="project" value="UniProtKB-KW"/>
</dbReference>
<dbReference type="EMBL" id="SNYN01000012">
    <property type="protein sequence ID" value="TDQ50705.1"/>
    <property type="molecule type" value="Genomic_DNA"/>
</dbReference>
<gene>
    <name evidence="2" type="ORF">EV190_11210</name>
</gene>
<dbReference type="RefSeq" id="WP_133742192.1">
    <property type="nucleotide sequence ID" value="NZ_SNYN01000012.1"/>
</dbReference>
<dbReference type="SUPFAM" id="SSF52833">
    <property type="entry name" value="Thioredoxin-like"/>
    <property type="match status" value="1"/>
</dbReference>
<feature type="domain" description="DSBA-like thioredoxin" evidence="1">
    <location>
        <begin position="2"/>
        <end position="199"/>
    </location>
</feature>
<accession>A0A4R6UYP9</accession>
<dbReference type="Gene3D" id="3.40.30.10">
    <property type="entry name" value="Glutaredoxin"/>
    <property type="match status" value="1"/>
</dbReference>
<organism evidence="2 3">
    <name type="scientific">Actinorugispora endophytica</name>
    <dbReference type="NCBI Taxonomy" id="1605990"/>
    <lineage>
        <taxon>Bacteria</taxon>
        <taxon>Bacillati</taxon>
        <taxon>Actinomycetota</taxon>
        <taxon>Actinomycetes</taxon>
        <taxon>Streptosporangiales</taxon>
        <taxon>Nocardiopsidaceae</taxon>
        <taxon>Actinorugispora</taxon>
    </lineage>
</organism>
<dbReference type="OrthoDB" id="9799122at2"/>
<dbReference type="GO" id="GO:0016491">
    <property type="term" value="F:oxidoreductase activity"/>
    <property type="evidence" value="ECO:0007669"/>
    <property type="project" value="InterPro"/>
</dbReference>
<protein>
    <submittedName>
        <fullName evidence="2">Putative DsbA family dithiol-disulfide isomerase</fullName>
    </submittedName>
</protein>
<dbReference type="Pfam" id="PF01323">
    <property type="entry name" value="DSBA"/>
    <property type="match status" value="1"/>
</dbReference>
<keyword evidence="2" id="KW-0413">Isomerase</keyword>
<evidence type="ECO:0000259" key="1">
    <source>
        <dbReference type="Pfam" id="PF01323"/>
    </source>
</evidence>
<dbReference type="AlphaFoldDB" id="A0A4R6UYP9"/>
<name>A0A4R6UYP9_9ACTN</name>
<dbReference type="PANTHER" id="PTHR13887:SF41">
    <property type="entry name" value="THIOREDOXIN SUPERFAMILY PROTEIN"/>
    <property type="match status" value="1"/>
</dbReference>